<comment type="caution">
    <text evidence="7">The sequence shown here is derived from an EMBL/GenBank/DDBJ whole genome shotgun (WGS) entry which is preliminary data.</text>
</comment>
<dbReference type="Gene3D" id="1.20.1280.290">
    <property type="match status" value="2"/>
</dbReference>
<dbReference type="EMBL" id="BFAD01000005">
    <property type="protein sequence ID" value="GBE83663.1"/>
    <property type="molecule type" value="Genomic_DNA"/>
</dbReference>
<protein>
    <recommendedName>
        <fullName evidence="9">PQ loop repeat protein</fullName>
    </recommendedName>
</protein>
<dbReference type="AlphaFoldDB" id="A0A401GN75"/>
<feature type="transmembrane region" description="Helical" evidence="6">
    <location>
        <begin position="243"/>
        <end position="266"/>
    </location>
</feature>
<reference evidence="7 8" key="1">
    <citation type="journal article" date="2018" name="Sci. Rep.">
        <title>Genome sequence of the cauliflower mushroom Sparassis crispa (Hanabiratake) and its association with beneficial usage.</title>
        <authorList>
            <person name="Kiyama R."/>
            <person name="Furutani Y."/>
            <person name="Kawaguchi K."/>
            <person name="Nakanishi T."/>
        </authorList>
    </citation>
    <scope>NUCLEOTIDE SEQUENCE [LARGE SCALE GENOMIC DNA]</scope>
</reference>
<evidence type="ECO:0000256" key="4">
    <source>
        <dbReference type="ARBA" id="ARBA00023136"/>
    </source>
</evidence>
<sequence length="360" mass="40319">MSETCVPHHDYAANLLTGFLCIGITISYLPQHLRIILTKSSEGFSPWFLLLGSTSSASAMLNIIVMQWGIVKCCRVLSFGNCVESVAGIFQVFLTWFLFVLILVLYMIYYPRHLKYAELDVDMHDNRPPHHIKTPVPNDEWRLSIILSWVVFLHILFITFVTFLLLSTKPSPDPSRRSTQISLWATFLGVTSAALATLQYLPQLTKTYRLKLVGALSIKSMLMQSPGAVLMVLSVALRPDTNWTTWLVYAVAGILQGALLIMCICWRVRQRRLGIDDFGNPLASLDTDSPADVTRGPDGGMPLEVAVDVAVEADLRDDLVEAVAVEGASEMTPLLARKSQSEGEEEQSGSRWFEWLRRTR</sequence>
<evidence type="ECO:0000256" key="3">
    <source>
        <dbReference type="ARBA" id="ARBA00022989"/>
    </source>
</evidence>
<gene>
    <name evidence="7" type="ORF">SCP_0507180</name>
</gene>
<feature type="transmembrane region" description="Helical" evidence="6">
    <location>
        <begin position="12"/>
        <end position="29"/>
    </location>
</feature>
<dbReference type="OrthoDB" id="19344at2759"/>
<name>A0A401GN75_9APHY</name>
<keyword evidence="2 6" id="KW-0812">Transmembrane</keyword>
<evidence type="ECO:0000256" key="1">
    <source>
        <dbReference type="ARBA" id="ARBA00004141"/>
    </source>
</evidence>
<keyword evidence="4 6" id="KW-0472">Membrane</keyword>
<accession>A0A401GN75</accession>
<dbReference type="SMART" id="SM00679">
    <property type="entry name" value="CTNS"/>
    <property type="match status" value="2"/>
</dbReference>
<feature type="transmembrane region" description="Helical" evidence="6">
    <location>
        <begin position="49"/>
        <end position="69"/>
    </location>
</feature>
<dbReference type="Proteomes" id="UP000287166">
    <property type="component" value="Unassembled WGS sequence"/>
</dbReference>
<evidence type="ECO:0000313" key="7">
    <source>
        <dbReference type="EMBL" id="GBE83663.1"/>
    </source>
</evidence>
<dbReference type="InterPro" id="IPR051415">
    <property type="entry name" value="LAAT-1"/>
</dbReference>
<keyword evidence="3 6" id="KW-1133">Transmembrane helix</keyword>
<dbReference type="Pfam" id="PF04193">
    <property type="entry name" value="PQ-loop"/>
    <property type="match status" value="2"/>
</dbReference>
<dbReference type="GO" id="GO:0016020">
    <property type="term" value="C:membrane"/>
    <property type="evidence" value="ECO:0007669"/>
    <property type="project" value="UniProtKB-SubCell"/>
</dbReference>
<feature type="transmembrane region" description="Helical" evidence="6">
    <location>
        <begin position="89"/>
        <end position="109"/>
    </location>
</feature>
<feature type="transmembrane region" description="Helical" evidence="6">
    <location>
        <begin position="181"/>
        <end position="201"/>
    </location>
</feature>
<feature type="transmembrane region" description="Helical" evidence="6">
    <location>
        <begin position="213"/>
        <end position="237"/>
    </location>
</feature>
<feature type="region of interest" description="Disordered" evidence="5">
    <location>
        <begin position="334"/>
        <end position="360"/>
    </location>
</feature>
<evidence type="ECO:0000256" key="6">
    <source>
        <dbReference type="SAM" id="Phobius"/>
    </source>
</evidence>
<keyword evidence="8" id="KW-1185">Reference proteome</keyword>
<dbReference type="RefSeq" id="XP_027614576.1">
    <property type="nucleotide sequence ID" value="XM_027758775.1"/>
</dbReference>
<evidence type="ECO:0000313" key="8">
    <source>
        <dbReference type="Proteomes" id="UP000287166"/>
    </source>
</evidence>
<dbReference type="GeneID" id="38780580"/>
<dbReference type="InterPro" id="IPR006603">
    <property type="entry name" value="PQ-loop_rpt"/>
</dbReference>
<evidence type="ECO:0000256" key="2">
    <source>
        <dbReference type="ARBA" id="ARBA00022692"/>
    </source>
</evidence>
<dbReference type="InParanoid" id="A0A401GN75"/>
<organism evidence="7 8">
    <name type="scientific">Sparassis crispa</name>
    <dbReference type="NCBI Taxonomy" id="139825"/>
    <lineage>
        <taxon>Eukaryota</taxon>
        <taxon>Fungi</taxon>
        <taxon>Dikarya</taxon>
        <taxon>Basidiomycota</taxon>
        <taxon>Agaricomycotina</taxon>
        <taxon>Agaricomycetes</taxon>
        <taxon>Polyporales</taxon>
        <taxon>Sparassidaceae</taxon>
        <taxon>Sparassis</taxon>
    </lineage>
</organism>
<dbReference type="PANTHER" id="PTHR16201">
    <property type="entry name" value="SEVEN TRANSMEMBRANE PROTEIN 1-RELATED"/>
    <property type="match status" value="1"/>
</dbReference>
<evidence type="ECO:0008006" key="9">
    <source>
        <dbReference type="Google" id="ProtNLM"/>
    </source>
</evidence>
<evidence type="ECO:0000256" key="5">
    <source>
        <dbReference type="SAM" id="MobiDB-lite"/>
    </source>
</evidence>
<feature type="transmembrane region" description="Helical" evidence="6">
    <location>
        <begin position="143"/>
        <end position="166"/>
    </location>
</feature>
<proteinExistence type="predicted"/>
<dbReference type="PANTHER" id="PTHR16201:SF11">
    <property type="entry name" value="PQ-LOOP REPEAT-CONTAINING PROTEIN"/>
    <property type="match status" value="1"/>
</dbReference>
<comment type="subcellular location">
    <subcellularLocation>
        <location evidence="1">Membrane</location>
        <topology evidence="1">Multi-pass membrane protein</topology>
    </subcellularLocation>
</comment>